<dbReference type="GO" id="GO:0006260">
    <property type="term" value="P:DNA replication"/>
    <property type="evidence" value="ECO:0007669"/>
    <property type="project" value="UniProtKB-KW"/>
</dbReference>
<evidence type="ECO:0000313" key="13">
    <source>
        <dbReference type="EMBL" id="CAB4970164.1"/>
    </source>
</evidence>
<dbReference type="GO" id="GO:0031072">
    <property type="term" value="F:heat shock protein binding"/>
    <property type="evidence" value="ECO:0007669"/>
    <property type="project" value="InterPro"/>
</dbReference>
<dbReference type="GO" id="GO:0005737">
    <property type="term" value="C:cytoplasm"/>
    <property type="evidence" value="ECO:0007669"/>
    <property type="project" value="TreeGrafter"/>
</dbReference>
<dbReference type="PANTHER" id="PTHR43096:SF48">
    <property type="entry name" value="CHAPERONE PROTEIN DNAJ"/>
    <property type="match status" value="1"/>
</dbReference>
<dbReference type="InterPro" id="IPR008971">
    <property type="entry name" value="HSP40/DnaJ_pept-bd"/>
</dbReference>
<keyword evidence="4" id="KW-0677">Repeat</keyword>
<keyword evidence="5" id="KW-0863">Zinc-finger</keyword>
<dbReference type="SUPFAM" id="SSF46565">
    <property type="entry name" value="Chaperone J-domain"/>
    <property type="match status" value="1"/>
</dbReference>
<evidence type="ECO:0000313" key="14">
    <source>
        <dbReference type="EMBL" id="CAB5019566.1"/>
    </source>
</evidence>
<reference evidence="13" key="1">
    <citation type="submission" date="2020-05" db="EMBL/GenBank/DDBJ databases">
        <authorList>
            <person name="Chiriac C."/>
            <person name="Salcher M."/>
            <person name="Ghai R."/>
            <person name="Kavagutti S V."/>
        </authorList>
    </citation>
    <scope>NUCLEOTIDE SEQUENCE</scope>
</reference>
<dbReference type="NCBIfam" id="NF008035">
    <property type="entry name" value="PRK10767.1"/>
    <property type="match status" value="1"/>
</dbReference>
<evidence type="ECO:0000256" key="8">
    <source>
        <dbReference type="ARBA" id="ARBA00023186"/>
    </source>
</evidence>
<dbReference type="InterPro" id="IPR036410">
    <property type="entry name" value="HSP_DnaJ_Cys-rich_dom_sf"/>
</dbReference>
<dbReference type="GO" id="GO:0008270">
    <property type="term" value="F:zinc ion binding"/>
    <property type="evidence" value="ECO:0007669"/>
    <property type="project" value="UniProtKB-KW"/>
</dbReference>
<evidence type="ECO:0000256" key="6">
    <source>
        <dbReference type="ARBA" id="ARBA00022833"/>
    </source>
</evidence>
<dbReference type="CDD" id="cd10747">
    <property type="entry name" value="DnaJ_C"/>
    <property type="match status" value="1"/>
</dbReference>
<dbReference type="PANTHER" id="PTHR43096">
    <property type="entry name" value="DNAJ HOMOLOG 1, MITOCHONDRIAL-RELATED"/>
    <property type="match status" value="1"/>
</dbReference>
<name>A0A6J7LXL6_9ZZZZ</name>
<dbReference type="Gene3D" id="6.20.20.10">
    <property type="match status" value="2"/>
</dbReference>
<evidence type="ECO:0000313" key="12">
    <source>
        <dbReference type="EMBL" id="CAB4920621.1"/>
    </source>
</evidence>
<dbReference type="GO" id="GO:0042026">
    <property type="term" value="P:protein refolding"/>
    <property type="evidence" value="ECO:0007669"/>
    <property type="project" value="TreeGrafter"/>
</dbReference>
<dbReference type="Pfam" id="PF01556">
    <property type="entry name" value="DnaJ_C"/>
    <property type="match status" value="1"/>
</dbReference>
<dbReference type="PROSITE" id="PS51188">
    <property type="entry name" value="ZF_CR"/>
    <property type="match status" value="1"/>
</dbReference>
<dbReference type="EMBL" id="CAFBOF010000004">
    <property type="protein sequence ID" value="CAB4970164.1"/>
    <property type="molecule type" value="Genomic_DNA"/>
</dbReference>
<keyword evidence="3" id="KW-0479">Metal-binding</keyword>
<organism evidence="13">
    <name type="scientific">freshwater metagenome</name>
    <dbReference type="NCBI Taxonomy" id="449393"/>
    <lineage>
        <taxon>unclassified sequences</taxon>
        <taxon>metagenomes</taxon>
        <taxon>ecological metagenomes</taxon>
    </lineage>
</organism>
<dbReference type="GO" id="GO:0051082">
    <property type="term" value="F:unfolded protein binding"/>
    <property type="evidence" value="ECO:0007669"/>
    <property type="project" value="InterPro"/>
</dbReference>
<dbReference type="GO" id="GO:0009408">
    <property type="term" value="P:response to heat"/>
    <property type="evidence" value="ECO:0007669"/>
    <property type="project" value="InterPro"/>
</dbReference>
<evidence type="ECO:0000256" key="4">
    <source>
        <dbReference type="ARBA" id="ARBA00022737"/>
    </source>
</evidence>
<dbReference type="FunFam" id="2.60.260.20:FF:000005">
    <property type="entry name" value="Chaperone protein dnaJ 1, mitochondrial"/>
    <property type="match status" value="1"/>
</dbReference>
<dbReference type="Pfam" id="PF00684">
    <property type="entry name" value="DnaJ_CXXCXGXG"/>
    <property type="match status" value="1"/>
</dbReference>
<dbReference type="CDD" id="cd06257">
    <property type="entry name" value="DnaJ"/>
    <property type="match status" value="1"/>
</dbReference>
<dbReference type="Gene3D" id="2.60.260.20">
    <property type="entry name" value="Urease metallochaperone UreE, N-terminal domain"/>
    <property type="match status" value="2"/>
</dbReference>
<evidence type="ECO:0000256" key="1">
    <source>
        <dbReference type="ARBA" id="ARBA00022490"/>
    </source>
</evidence>
<dbReference type="InterPro" id="IPR018253">
    <property type="entry name" value="DnaJ_domain_CS"/>
</dbReference>
<feature type="domain" description="J" evidence="9">
    <location>
        <begin position="4"/>
        <end position="69"/>
    </location>
</feature>
<dbReference type="PRINTS" id="PR00625">
    <property type="entry name" value="JDOMAIN"/>
</dbReference>
<dbReference type="HAMAP" id="MF_01152">
    <property type="entry name" value="DnaJ"/>
    <property type="match status" value="1"/>
</dbReference>
<dbReference type="PROSITE" id="PS00636">
    <property type="entry name" value="DNAJ_1"/>
    <property type="match status" value="1"/>
</dbReference>
<accession>A0A6J7LXL6</accession>
<evidence type="ECO:0000259" key="10">
    <source>
        <dbReference type="PROSITE" id="PS51188"/>
    </source>
</evidence>
<dbReference type="SUPFAM" id="SSF49493">
    <property type="entry name" value="HSP40/DnaJ peptide-binding domain"/>
    <property type="match status" value="2"/>
</dbReference>
<dbReference type="SUPFAM" id="SSF57938">
    <property type="entry name" value="DnaJ/Hsp40 cysteine-rich domain"/>
    <property type="match status" value="1"/>
</dbReference>
<dbReference type="EMBL" id="CAFBMM010000147">
    <property type="protein sequence ID" value="CAB4920621.1"/>
    <property type="molecule type" value="Genomic_DNA"/>
</dbReference>
<dbReference type="AlphaFoldDB" id="A0A6J7LXL6"/>
<dbReference type="InterPro" id="IPR001623">
    <property type="entry name" value="DnaJ_domain"/>
</dbReference>
<keyword evidence="2" id="KW-0235">DNA replication</keyword>
<dbReference type="PROSITE" id="PS50076">
    <property type="entry name" value="DNAJ_2"/>
    <property type="match status" value="1"/>
</dbReference>
<evidence type="ECO:0000256" key="3">
    <source>
        <dbReference type="ARBA" id="ARBA00022723"/>
    </source>
</evidence>
<evidence type="ECO:0000256" key="2">
    <source>
        <dbReference type="ARBA" id="ARBA00022705"/>
    </source>
</evidence>
<dbReference type="InterPro" id="IPR036869">
    <property type="entry name" value="J_dom_sf"/>
</dbReference>
<dbReference type="InterPro" id="IPR001305">
    <property type="entry name" value="HSP_DnaJ_Cys-rich_dom"/>
</dbReference>
<dbReference type="EMBL" id="CAEZYK010000033">
    <property type="protein sequence ID" value="CAB4722554.1"/>
    <property type="molecule type" value="Genomic_DNA"/>
</dbReference>
<dbReference type="NCBIfam" id="TIGR02349">
    <property type="entry name" value="DnaJ_bact"/>
    <property type="match status" value="1"/>
</dbReference>
<dbReference type="EMBL" id="CAFBPQ010000011">
    <property type="protein sequence ID" value="CAB5019566.1"/>
    <property type="molecule type" value="Genomic_DNA"/>
</dbReference>
<keyword evidence="8" id="KW-0143">Chaperone</keyword>
<evidence type="ECO:0000313" key="11">
    <source>
        <dbReference type="EMBL" id="CAB4722554.1"/>
    </source>
</evidence>
<sequence length="364" mass="39749">MSQDLYELLEINPRATESEIKRAYRELARRYHPDGNPGDNEAEEKFKEISHAYEILSDPERRRRYDQFGDTGSRGAPSGSDAFGFGGLFDAFFSGDQFSGRATSRGSDLEITTELSLEEAAFGYTHTVEARIPSECESCTGSGCAPGTFPEACPDCSGQGQVRQVRRSILGQMVTAVACDRCSGTGQQIPSPCPECRGEGRVMAEQNIDVEIPAGIDNGQQLRLPNRGAAAPRGGPPGDLYVSIRVTPHPDFERRGNDLWHRHSISVTQAVLGATITVPTLDGVRELELSSGTQPDAVKRIKGQGVPRLGGSGRGDLMVQIEIEIPTRFDEEQAALWYHLAKIRGEEVAEPSHSVMARLRSVFR</sequence>
<dbReference type="GO" id="GO:0005524">
    <property type="term" value="F:ATP binding"/>
    <property type="evidence" value="ECO:0007669"/>
    <property type="project" value="InterPro"/>
</dbReference>
<evidence type="ECO:0000256" key="5">
    <source>
        <dbReference type="ARBA" id="ARBA00022771"/>
    </source>
</evidence>
<keyword evidence="7" id="KW-0346">Stress response</keyword>
<dbReference type="InterPro" id="IPR002939">
    <property type="entry name" value="DnaJ_C"/>
</dbReference>
<proteinExistence type="inferred from homology"/>
<feature type="domain" description="CR-type" evidence="10">
    <location>
        <begin position="123"/>
        <end position="205"/>
    </location>
</feature>
<evidence type="ECO:0000256" key="7">
    <source>
        <dbReference type="ARBA" id="ARBA00023016"/>
    </source>
</evidence>
<gene>
    <name evidence="11" type="ORF">UFOPK2683_00738</name>
    <name evidence="12" type="ORF">UFOPK3605_01637</name>
    <name evidence="13" type="ORF">UFOPK3897_00349</name>
    <name evidence="14" type="ORF">UFOPK4121_00569</name>
</gene>
<protein>
    <submittedName>
        <fullName evidence="13">Unannotated protein</fullName>
    </submittedName>
</protein>
<evidence type="ECO:0000259" key="9">
    <source>
        <dbReference type="PROSITE" id="PS50076"/>
    </source>
</evidence>
<keyword evidence="6" id="KW-0862">Zinc</keyword>
<dbReference type="SMART" id="SM00271">
    <property type="entry name" value="DnaJ"/>
    <property type="match status" value="1"/>
</dbReference>
<keyword evidence="1" id="KW-0963">Cytoplasm</keyword>
<dbReference type="InterPro" id="IPR012724">
    <property type="entry name" value="DnaJ"/>
</dbReference>
<dbReference type="Pfam" id="PF00226">
    <property type="entry name" value="DnaJ"/>
    <property type="match status" value="1"/>
</dbReference>
<dbReference type="Gene3D" id="1.10.287.110">
    <property type="entry name" value="DnaJ domain"/>
    <property type="match status" value="1"/>
</dbReference>